<dbReference type="EMBL" id="MEXN01000009">
    <property type="protein sequence ID" value="OGD03112.1"/>
    <property type="molecule type" value="Genomic_DNA"/>
</dbReference>
<dbReference type="PANTHER" id="PTHR33397:SF5">
    <property type="entry name" value="RNASE YUTE-RELATED"/>
    <property type="match status" value="1"/>
</dbReference>
<dbReference type="GO" id="GO:0004540">
    <property type="term" value="F:RNA nuclease activity"/>
    <property type="evidence" value="ECO:0007669"/>
    <property type="project" value="InterPro"/>
</dbReference>
<keyword evidence="1" id="KW-1277">Toxin-antitoxin system</keyword>
<keyword evidence="3" id="KW-0378">Hydrolase</keyword>
<comment type="similarity">
    <text evidence="4">Belongs to the HepT RNase toxin family.</text>
</comment>
<dbReference type="NCBIfam" id="NF047751">
    <property type="entry name" value="HepT_toxin"/>
    <property type="match status" value="1"/>
</dbReference>
<dbReference type="PANTHER" id="PTHR33397">
    <property type="entry name" value="UPF0331 PROTEIN YUTE"/>
    <property type="match status" value="1"/>
</dbReference>
<dbReference type="Proteomes" id="UP000177080">
    <property type="component" value="Unassembled WGS sequence"/>
</dbReference>
<comment type="caution">
    <text evidence="5">The sequence shown here is derived from an EMBL/GenBank/DDBJ whole genome shotgun (WGS) entry which is preliminary data.</text>
</comment>
<dbReference type="Pfam" id="PF01934">
    <property type="entry name" value="HepT-like"/>
    <property type="match status" value="1"/>
</dbReference>
<dbReference type="STRING" id="1797259.A2989_02235"/>
<evidence type="ECO:0000256" key="3">
    <source>
        <dbReference type="ARBA" id="ARBA00022801"/>
    </source>
</evidence>
<sequence>MEFDPSEILSDEDIQDMIDRRMQLAIEAAIDVAVMLAAAMQLPRKDEAADVFRLLEKEAVISKGMGEKMAKATGFRNVLVHEYMDIDYKKAYGGEEKGNKITDLKRFCAEVVGILEKEGKN</sequence>
<dbReference type="AlphaFoldDB" id="A0A1F4ZA01"/>
<organism evidence="5 6">
    <name type="scientific">Candidatus Amesbacteria bacterium RIFCSPLOWO2_01_FULL_48_25</name>
    <dbReference type="NCBI Taxonomy" id="1797259"/>
    <lineage>
        <taxon>Bacteria</taxon>
        <taxon>Candidatus Amesiibacteriota</taxon>
    </lineage>
</organism>
<gene>
    <name evidence="5" type="ORF">A2989_02235</name>
</gene>
<dbReference type="Gene3D" id="1.20.120.580">
    <property type="entry name" value="bsu32300-like"/>
    <property type="match status" value="1"/>
</dbReference>
<keyword evidence="2" id="KW-0540">Nuclease</keyword>
<evidence type="ECO:0000313" key="6">
    <source>
        <dbReference type="Proteomes" id="UP000177080"/>
    </source>
</evidence>
<name>A0A1F4ZA01_9BACT</name>
<evidence type="ECO:0000256" key="2">
    <source>
        <dbReference type="ARBA" id="ARBA00022722"/>
    </source>
</evidence>
<dbReference type="InterPro" id="IPR008201">
    <property type="entry name" value="HepT-like"/>
</dbReference>
<evidence type="ECO:0008006" key="7">
    <source>
        <dbReference type="Google" id="ProtNLM"/>
    </source>
</evidence>
<evidence type="ECO:0000313" key="5">
    <source>
        <dbReference type="EMBL" id="OGD03112.1"/>
    </source>
</evidence>
<dbReference type="InterPro" id="IPR052379">
    <property type="entry name" value="Type_VII_TA_RNase"/>
</dbReference>
<reference evidence="5 6" key="1">
    <citation type="journal article" date="2016" name="Nat. Commun.">
        <title>Thousands of microbial genomes shed light on interconnected biogeochemical processes in an aquifer system.</title>
        <authorList>
            <person name="Anantharaman K."/>
            <person name="Brown C.T."/>
            <person name="Hug L.A."/>
            <person name="Sharon I."/>
            <person name="Castelle C.J."/>
            <person name="Probst A.J."/>
            <person name="Thomas B.C."/>
            <person name="Singh A."/>
            <person name="Wilkins M.J."/>
            <person name="Karaoz U."/>
            <person name="Brodie E.L."/>
            <person name="Williams K.H."/>
            <person name="Hubbard S.S."/>
            <person name="Banfield J.F."/>
        </authorList>
    </citation>
    <scope>NUCLEOTIDE SEQUENCE [LARGE SCALE GENOMIC DNA]</scope>
</reference>
<dbReference type="GO" id="GO:0016787">
    <property type="term" value="F:hydrolase activity"/>
    <property type="evidence" value="ECO:0007669"/>
    <property type="project" value="UniProtKB-KW"/>
</dbReference>
<dbReference type="InterPro" id="IPR037038">
    <property type="entry name" value="HepT-like_sf"/>
</dbReference>
<evidence type="ECO:0000256" key="4">
    <source>
        <dbReference type="ARBA" id="ARBA00024207"/>
    </source>
</evidence>
<dbReference type="GO" id="GO:0110001">
    <property type="term" value="C:toxin-antitoxin complex"/>
    <property type="evidence" value="ECO:0007669"/>
    <property type="project" value="InterPro"/>
</dbReference>
<evidence type="ECO:0000256" key="1">
    <source>
        <dbReference type="ARBA" id="ARBA00022649"/>
    </source>
</evidence>
<accession>A0A1F4ZA01</accession>
<protein>
    <recommendedName>
        <fullName evidence="7">DUF86 domain-containing protein</fullName>
    </recommendedName>
</protein>
<proteinExistence type="inferred from homology"/>